<dbReference type="PANTHER" id="PTHR47739:SF1">
    <property type="entry name" value="TRNA1(VAL) (ADENINE(37)-N6)-METHYLTRANSFERASE"/>
    <property type="match status" value="1"/>
</dbReference>
<dbReference type="InterPro" id="IPR050210">
    <property type="entry name" value="tRNA_Adenine-N(6)_MTase"/>
</dbReference>
<dbReference type="RefSeq" id="WP_174539758.1">
    <property type="nucleotide sequence ID" value="NZ_WHUT02000005.1"/>
</dbReference>
<keyword evidence="5" id="KW-1185">Reference proteome</keyword>
<accession>A0A8X8H0B8</accession>
<sequence>MFGPDELTDDGFLDGRLRIWQPRAGYRAATDPVLLAAAVPARARQSVLELGCGAGVASLCLGLRVSGLAQAGLELQPAYAALARMNAARNALALEVVEGDLAAMPADLRRPFDHVMLNPPYFTAGGGTAAADAGRETAQREATPLAVWVDAAIRRLHPGGHMTLIIGADRLPDVLAGCAPRLGSLAVLPLASRAGRAAGRVIVQGRKGGRAAFRLLAPFVLHDGNSHDGDRDSYSSAAAQILRDGGSFPSGL</sequence>
<evidence type="ECO:0000256" key="2">
    <source>
        <dbReference type="ARBA" id="ARBA00022691"/>
    </source>
</evidence>
<evidence type="ECO:0000313" key="4">
    <source>
        <dbReference type="EMBL" id="NUB44756.1"/>
    </source>
</evidence>
<gene>
    <name evidence="4" type="ORF">GEU84_010210</name>
</gene>
<comment type="caution">
    <text evidence="4">The sequence shown here is derived from an EMBL/GenBank/DDBJ whole genome shotgun (WGS) entry which is preliminary data.</text>
</comment>
<evidence type="ECO:0000313" key="5">
    <source>
        <dbReference type="Proteomes" id="UP000484076"/>
    </source>
</evidence>
<dbReference type="GO" id="GO:0032259">
    <property type="term" value="P:methylation"/>
    <property type="evidence" value="ECO:0007669"/>
    <property type="project" value="UniProtKB-KW"/>
</dbReference>
<dbReference type="AlphaFoldDB" id="A0A8X8H0B8"/>
<keyword evidence="1 4" id="KW-0489">Methyltransferase</keyword>
<dbReference type="InterPro" id="IPR007848">
    <property type="entry name" value="Small_mtfrase_dom"/>
</dbReference>
<organism evidence="4 5">
    <name type="scientific">Fertoeibacter niger</name>
    <dbReference type="NCBI Taxonomy" id="2656921"/>
    <lineage>
        <taxon>Bacteria</taxon>
        <taxon>Pseudomonadati</taxon>
        <taxon>Pseudomonadota</taxon>
        <taxon>Alphaproteobacteria</taxon>
        <taxon>Rhodobacterales</taxon>
        <taxon>Paracoccaceae</taxon>
        <taxon>Fertoeibacter</taxon>
    </lineage>
</organism>
<dbReference type="InterPro" id="IPR029063">
    <property type="entry name" value="SAM-dependent_MTases_sf"/>
</dbReference>
<keyword evidence="1 4" id="KW-0808">Transferase</keyword>
<dbReference type="Gene3D" id="3.40.50.150">
    <property type="entry name" value="Vaccinia Virus protein VP39"/>
    <property type="match status" value="1"/>
</dbReference>
<keyword evidence="2" id="KW-0949">S-adenosyl-L-methionine</keyword>
<protein>
    <submittedName>
        <fullName evidence="4">Methyltransferase</fullName>
    </submittedName>
</protein>
<reference evidence="4" key="1">
    <citation type="submission" date="2020-05" db="EMBL/GenBank/DDBJ databases">
        <title>Fertoebacter nigrum gen. nov., sp. nov., a new member of the family Rhodobacteraceae.</title>
        <authorList>
            <person name="Szuroczki S."/>
            <person name="Abbaszade G."/>
            <person name="Buni D."/>
            <person name="Schumann P."/>
            <person name="Toth E."/>
        </authorList>
    </citation>
    <scope>NUCLEOTIDE SEQUENCE</scope>
    <source>
        <strain evidence="4">RG-N-1a</strain>
    </source>
</reference>
<dbReference type="SUPFAM" id="SSF53335">
    <property type="entry name" value="S-adenosyl-L-methionine-dependent methyltransferases"/>
    <property type="match status" value="1"/>
</dbReference>
<dbReference type="Proteomes" id="UP000484076">
    <property type="component" value="Unassembled WGS sequence"/>
</dbReference>
<dbReference type="PANTHER" id="PTHR47739">
    <property type="entry name" value="TRNA1(VAL) (ADENINE(37)-N6)-METHYLTRANSFERASE"/>
    <property type="match status" value="1"/>
</dbReference>
<evidence type="ECO:0000259" key="3">
    <source>
        <dbReference type="Pfam" id="PF05175"/>
    </source>
</evidence>
<dbReference type="EMBL" id="WHUT02000005">
    <property type="protein sequence ID" value="NUB44756.1"/>
    <property type="molecule type" value="Genomic_DNA"/>
</dbReference>
<proteinExistence type="predicted"/>
<dbReference type="Pfam" id="PF05175">
    <property type="entry name" value="MTS"/>
    <property type="match status" value="1"/>
</dbReference>
<evidence type="ECO:0000256" key="1">
    <source>
        <dbReference type="ARBA" id="ARBA00022603"/>
    </source>
</evidence>
<dbReference type="GO" id="GO:0008168">
    <property type="term" value="F:methyltransferase activity"/>
    <property type="evidence" value="ECO:0007669"/>
    <property type="project" value="UniProtKB-KW"/>
</dbReference>
<feature type="domain" description="Methyltransferase small" evidence="3">
    <location>
        <begin position="34"/>
        <end position="125"/>
    </location>
</feature>
<name>A0A8X8H0B8_9RHOB</name>
<dbReference type="CDD" id="cd02440">
    <property type="entry name" value="AdoMet_MTases"/>
    <property type="match status" value="1"/>
</dbReference>